<proteinExistence type="predicted"/>
<dbReference type="EMBL" id="JANBUN010000117">
    <property type="protein sequence ID" value="KAJ2806715.1"/>
    <property type="molecule type" value="Genomic_DNA"/>
</dbReference>
<evidence type="ECO:0000313" key="2">
    <source>
        <dbReference type="Proteomes" id="UP001140087"/>
    </source>
</evidence>
<keyword evidence="2" id="KW-1185">Reference proteome</keyword>
<protein>
    <submittedName>
        <fullName evidence="1">Ferroxidase fet3</fullName>
    </submittedName>
</protein>
<comment type="caution">
    <text evidence="1">The sequence shown here is derived from an EMBL/GenBank/DDBJ whole genome shotgun (WGS) entry which is preliminary data.</text>
</comment>
<accession>A0ACC1LDV7</accession>
<dbReference type="Proteomes" id="UP001140087">
    <property type="component" value="Unassembled WGS sequence"/>
</dbReference>
<gene>
    <name evidence="1" type="primary">FET3_2</name>
    <name evidence="1" type="ORF">H4R21_000759</name>
</gene>
<sequence>MASRLLLLLAALFAAVGCSQAEKVVVDWDIGYVWGARDGYNYRRAIGVNGALPIPPVYVTQGDTLILNVHNSLDVATSVHGHGIFYNGTSYLDGAGMVTQCGIPPGESYTYVIEAHQVGTFWIHGHNHHQNSDGLRTPFIIRERYQSPKYDEEVLFGLEDWYKEESSIKMEQITAPTNATTPPPPTFPYGLINGYNGNDTKPVNFVPGRRYRFRVVSMATTEWFKFSIPGHKLEVIEADGIDCAPYVVDGLDIAPGQRFSAVVTALDQTEFNYIYNVTLYADFVPRLRGMNPRYYQGLIQYREGAPVKRLAVSSDAQLKWANDLDMVALDGMGTLPVDREFRLASQTMRTTDSRNLRMLHKYPYATPQVPTLFTAFTMGKLAMDPRVYGPQTAALVVPHLDAVQVRVGNPTDLVHSFHLHGNTFQVVEHGPVDPKTIVFSPGSNQTLANVPFIPVRRAGPVPMRRDTLVVPPFSYVDFRFRGDNPGAWMFHCHMDTHFAAGLAVTFVVAPDALQATQRLPKELQQMCLRQGIKASGNVVGNQGYNFAGLPPAPVAVQTNGTQPALPPASGPHPAHGPAPSNTVASAQRAAPTSRPQSPN</sequence>
<organism evidence="1 2">
    <name type="scientific">Coemansia helicoidea</name>
    <dbReference type="NCBI Taxonomy" id="1286919"/>
    <lineage>
        <taxon>Eukaryota</taxon>
        <taxon>Fungi</taxon>
        <taxon>Fungi incertae sedis</taxon>
        <taxon>Zoopagomycota</taxon>
        <taxon>Kickxellomycotina</taxon>
        <taxon>Kickxellomycetes</taxon>
        <taxon>Kickxellales</taxon>
        <taxon>Kickxellaceae</taxon>
        <taxon>Coemansia</taxon>
    </lineage>
</organism>
<name>A0ACC1LDV7_9FUNG</name>
<evidence type="ECO:0000313" key="1">
    <source>
        <dbReference type="EMBL" id="KAJ2806715.1"/>
    </source>
</evidence>
<reference evidence="1" key="1">
    <citation type="submission" date="2022-07" db="EMBL/GenBank/DDBJ databases">
        <title>Phylogenomic reconstructions and comparative analyses of Kickxellomycotina fungi.</title>
        <authorList>
            <person name="Reynolds N.K."/>
            <person name="Stajich J.E."/>
            <person name="Barry K."/>
            <person name="Grigoriev I.V."/>
            <person name="Crous P."/>
            <person name="Smith M.E."/>
        </authorList>
    </citation>
    <scope>NUCLEOTIDE SEQUENCE</scope>
    <source>
        <strain evidence="1">BCRC 34780</strain>
    </source>
</reference>